<evidence type="ECO:0000313" key="2">
    <source>
        <dbReference type="Proteomes" id="UP000784294"/>
    </source>
</evidence>
<name>A0A3S5FF40_9PLAT</name>
<protein>
    <submittedName>
        <fullName evidence="1">Uncharacterized protein</fullName>
    </submittedName>
</protein>
<accession>A0A3S5FF40</accession>
<dbReference type="EMBL" id="CAAALY010102279">
    <property type="protein sequence ID" value="VEL29345.1"/>
    <property type="molecule type" value="Genomic_DNA"/>
</dbReference>
<sequence>MQEQLHCSQLTYLMQAGVLNMVRGHFLFALDLHGDVETNCTGNSTFVSPLLCPRKADGMRGKRRRTVRIE</sequence>
<dbReference type="Proteomes" id="UP000784294">
    <property type="component" value="Unassembled WGS sequence"/>
</dbReference>
<evidence type="ECO:0000313" key="1">
    <source>
        <dbReference type="EMBL" id="VEL29345.1"/>
    </source>
</evidence>
<keyword evidence="2" id="KW-1185">Reference proteome</keyword>
<reference evidence="1" key="1">
    <citation type="submission" date="2018-11" db="EMBL/GenBank/DDBJ databases">
        <authorList>
            <consortium name="Pathogen Informatics"/>
        </authorList>
    </citation>
    <scope>NUCLEOTIDE SEQUENCE</scope>
</reference>
<organism evidence="1 2">
    <name type="scientific">Protopolystoma xenopodis</name>
    <dbReference type="NCBI Taxonomy" id="117903"/>
    <lineage>
        <taxon>Eukaryota</taxon>
        <taxon>Metazoa</taxon>
        <taxon>Spiralia</taxon>
        <taxon>Lophotrochozoa</taxon>
        <taxon>Platyhelminthes</taxon>
        <taxon>Monogenea</taxon>
        <taxon>Polyopisthocotylea</taxon>
        <taxon>Polystomatidea</taxon>
        <taxon>Polystomatidae</taxon>
        <taxon>Protopolystoma</taxon>
    </lineage>
</organism>
<dbReference type="AlphaFoldDB" id="A0A3S5FF40"/>
<gene>
    <name evidence="1" type="ORF">PXEA_LOCUS22785</name>
</gene>
<proteinExistence type="predicted"/>
<comment type="caution">
    <text evidence="1">The sequence shown here is derived from an EMBL/GenBank/DDBJ whole genome shotgun (WGS) entry which is preliminary data.</text>
</comment>